<evidence type="ECO:0000313" key="2">
    <source>
        <dbReference type="Proteomes" id="UP000321222"/>
    </source>
</evidence>
<proteinExistence type="predicted"/>
<dbReference type="Gene3D" id="3.30.1380.10">
    <property type="match status" value="1"/>
</dbReference>
<keyword evidence="2" id="KW-1185">Reference proteome</keyword>
<dbReference type="Proteomes" id="UP000321222">
    <property type="component" value="Chromosome"/>
</dbReference>
<protein>
    <submittedName>
        <fullName evidence="1">M15 family metallopeptidase</fullName>
    </submittedName>
</protein>
<reference evidence="1 2" key="1">
    <citation type="submission" date="2019-08" db="EMBL/GenBank/DDBJ databases">
        <title>Flavobacterium alkalisoli sp. nov., isolated from rhizosphere soil of Suaeda salsa.</title>
        <authorList>
            <person name="Sun J.-Q."/>
            <person name="Xu L."/>
        </authorList>
    </citation>
    <scope>NUCLEOTIDE SEQUENCE [LARGE SCALE GENOMIC DNA]</scope>
    <source>
        <strain evidence="1 2">XS-5</strain>
    </source>
</reference>
<dbReference type="AlphaFoldDB" id="A0A5B9FZ22"/>
<sequence length="108" mass="12735">MRKKQSIFLKNVALLILWAYENGYELTAGELLRTEEQQQIYLKKGLTKTTHSRHQDKLAIDLNLFVNGVYQSQREPYKPLAEKWKSLHPDNVAGYDWGWDANHFEMKP</sequence>
<organism evidence="1 2">
    <name type="scientific">Flavobacterium alkalisoli</name>
    <dbReference type="NCBI Taxonomy" id="2602769"/>
    <lineage>
        <taxon>Bacteria</taxon>
        <taxon>Pseudomonadati</taxon>
        <taxon>Bacteroidota</taxon>
        <taxon>Flavobacteriia</taxon>
        <taxon>Flavobacteriales</taxon>
        <taxon>Flavobacteriaceae</taxon>
        <taxon>Flavobacterium</taxon>
    </lineage>
</organism>
<evidence type="ECO:0000313" key="1">
    <source>
        <dbReference type="EMBL" id="QEE51038.1"/>
    </source>
</evidence>
<dbReference type="KEGG" id="fak:FUA48_16075"/>
<gene>
    <name evidence="1" type="ORF">FUA48_16075</name>
</gene>
<accession>A0A5B9FZ22</accession>
<name>A0A5B9FZ22_9FLAO</name>
<dbReference type="EMBL" id="CP042831">
    <property type="protein sequence ID" value="QEE51038.1"/>
    <property type="molecule type" value="Genomic_DNA"/>
</dbReference>
<dbReference type="OrthoDB" id="1441884at2"/>
<dbReference type="InterPro" id="IPR009045">
    <property type="entry name" value="Zn_M74/Hedgehog-like"/>
</dbReference>
<dbReference type="RefSeq" id="WP_147584477.1">
    <property type="nucleotide sequence ID" value="NZ_CP042831.1"/>
</dbReference>
<dbReference type="SUPFAM" id="SSF55166">
    <property type="entry name" value="Hedgehog/DD-peptidase"/>
    <property type="match status" value="1"/>
</dbReference>